<dbReference type="RefSeq" id="WP_025317495.1">
    <property type="nucleotide sequence ID" value="NZ_CP002082.1"/>
</dbReference>
<gene>
    <name evidence="1" type="ORF">P344_04335</name>
</gene>
<protein>
    <submittedName>
        <fullName evidence="1">Uncharacterized protein</fullName>
    </submittedName>
</protein>
<dbReference type="STRING" id="838561.P344_04335"/>
<dbReference type="eggNOG" id="COG0577">
    <property type="taxonomic scope" value="Bacteria"/>
</dbReference>
<dbReference type="OrthoDB" id="391548at2"/>
<accession>W6AM14</accession>
<name>W6AM14_9MOLU</name>
<evidence type="ECO:0000313" key="1">
    <source>
        <dbReference type="EMBL" id="AHI58192.1"/>
    </source>
</evidence>
<reference evidence="1 2" key="1">
    <citation type="submission" date="2013-09" db="EMBL/GenBank/DDBJ databases">
        <title>Complete genome sequence of Spiroplasma mirum suckling mouse cataract agent.</title>
        <authorList>
            <person name="Landry C.A."/>
            <person name="Bastian F.O."/>
            <person name="Thune R.L."/>
        </authorList>
    </citation>
    <scope>NUCLEOTIDE SEQUENCE [LARGE SCALE GENOMIC DNA]</scope>
    <source>
        <strain evidence="1 2">SMCA</strain>
    </source>
</reference>
<sequence length="152" mass="17820">MQTTHTLLAFNQVYYNPQTGLPYLNLKVSSSAQENVVLNDISLVWLPSQNWDQFYRFDKIRTNQVNDIFTTNLINGKIPDIISYRFAKLAHLQVNDYFNLTINNRLSKFNIPITIKGIIKNDNLKNNVFINYDNLKNLYVDNNNQPLPVFYK</sequence>
<dbReference type="Proteomes" id="UP000019260">
    <property type="component" value="Chromosome"/>
</dbReference>
<dbReference type="HOGENOM" id="CLU_1721202_0_0_14"/>
<dbReference type="PATRIC" id="fig|838561.3.peg.826"/>
<dbReference type="KEGG" id="smia:P344_04335"/>
<evidence type="ECO:0000313" key="2">
    <source>
        <dbReference type="Proteomes" id="UP000019260"/>
    </source>
</evidence>
<keyword evidence="2" id="KW-1185">Reference proteome</keyword>
<proteinExistence type="predicted"/>
<organism evidence="1 2">
    <name type="scientific">Spiroplasma mirum ATCC 29335</name>
    <dbReference type="NCBI Taxonomy" id="838561"/>
    <lineage>
        <taxon>Bacteria</taxon>
        <taxon>Bacillati</taxon>
        <taxon>Mycoplasmatota</taxon>
        <taxon>Mollicutes</taxon>
        <taxon>Entomoplasmatales</taxon>
        <taxon>Spiroplasmataceae</taxon>
        <taxon>Spiroplasma</taxon>
    </lineage>
</organism>
<dbReference type="AlphaFoldDB" id="W6AM14"/>
<dbReference type="EMBL" id="CP006720">
    <property type="protein sequence ID" value="AHI58192.1"/>
    <property type="molecule type" value="Genomic_DNA"/>
</dbReference>